<reference evidence="8" key="1">
    <citation type="submission" date="2021-01" db="EMBL/GenBank/DDBJ databases">
        <authorList>
            <person name="Corre E."/>
            <person name="Pelletier E."/>
            <person name="Niang G."/>
            <person name="Scheremetjew M."/>
            <person name="Finn R."/>
            <person name="Kale V."/>
            <person name="Holt S."/>
            <person name="Cochrane G."/>
            <person name="Meng A."/>
            <person name="Brown T."/>
            <person name="Cohen L."/>
        </authorList>
    </citation>
    <scope>NUCLEOTIDE SEQUENCE</scope>
    <source>
        <strain evidence="8">NIES-2562</strain>
    </source>
</reference>
<evidence type="ECO:0000256" key="3">
    <source>
        <dbReference type="ARBA" id="ARBA00022692"/>
    </source>
</evidence>
<gene>
    <name evidence="8" type="ORF">PBIL07802_LOCUS7108</name>
</gene>
<evidence type="ECO:0000256" key="6">
    <source>
        <dbReference type="SAM" id="MobiDB-lite"/>
    </source>
</evidence>
<dbReference type="NCBIfam" id="NF003465">
    <property type="entry name" value="PRK05089.1"/>
    <property type="match status" value="1"/>
</dbReference>
<evidence type="ECO:0000313" key="8">
    <source>
        <dbReference type="EMBL" id="CAE0244928.1"/>
    </source>
</evidence>
<sequence>MLRQSVIRLFPQSERLFATTAAKYSFVPLRSMVSASAPARKLQRIVRSTNQSTASLSKSPLVQSRSYSSKGTENPEQKDKRAAAAMYTVAAIIGAIGVSYAAVPLYRLFCQATGFGGTTKDGHNVGDDRDYTDAATPKDSRRQVTVKFTSQVHKKLPWHFVPVQKEIKVFPGEAALAFYTAENNSSQDVVGVSTYNVTPMKAGLYFNKIQCFCFEEQRLRSNEEIDMPVFFFIDKEFENDPSMDDVSTVTLNYTFFLASDTESIAESQRQGAILMANIEAIPRGYEKK</sequence>
<dbReference type="HAMAP" id="MF_00155">
    <property type="entry name" value="CtaG"/>
    <property type="match status" value="1"/>
</dbReference>
<dbReference type="InterPro" id="IPR007533">
    <property type="entry name" value="Cyt_c_oxidase_assmbl_CtaG"/>
</dbReference>
<keyword evidence="4 7" id="KW-1133">Transmembrane helix</keyword>
<evidence type="ECO:0000256" key="7">
    <source>
        <dbReference type="SAM" id="Phobius"/>
    </source>
</evidence>
<feature type="transmembrane region" description="Helical" evidence="7">
    <location>
        <begin position="84"/>
        <end position="103"/>
    </location>
</feature>
<dbReference type="AlphaFoldDB" id="A0A7S3D2Y2"/>
<feature type="region of interest" description="Disordered" evidence="6">
    <location>
        <begin position="48"/>
        <end position="79"/>
    </location>
</feature>
<comment type="function">
    <text evidence="1">Exerts its effect at some terminal stage of cytochrome c oxidase synthesis, probably by being involved in the insertion of the copper B into subunit I.</text>
</comment>
<evidence type="ECO:0000256" key="5">
    <source>
        <dbReference type="ARBA" id="ARBA00023136"/>
    </source>
</evidence>
<dbReference type="Gene3D" id="2.60.370.10">
    <property type="entry name" value="Ctag/Cox11"/>
    <property type="match status" value="1"/>
</dbReference>
<dbReference type="PANTHER" id="PTHR21320">
    <property type="entry name" value="CYTOCHROME C OXIDASE ASSEMBLY PROTEIN COX11-RELATED"/>
    <property type="match status" value="1"/>
</dbReference>
<dbReference type="GO" id="GO:0005507">
    <property type="term" value="F:copper ion binding"/>
    <property type="evidence" value="ECO:0007669"/>
    <property type="project" value="InterPro"/>
</dbReference>
<evidence type="ECO:0000256" key="4">
    <source>
        <dbReference type="ARBA" id="ARBA00022989"/>
    </source>
</evidence>
<dbReference type="FunFam" id="2.60.370.10:FF:000001">
    <property type="entry name" value="COX11 cytochrome c oxidase assembly homolog"/>
    <property type="match status" value="1"/>
</dbReference>
<accession>A0A7S3D2Y2</accession>
<dbReference type="EMBL" id="HBIB01011009">
    <property type="protein sequence ID" value="CAE0244928.1"/>
    <property type="molecule type" value="Transcribed_RNA"/>
</dbReference>
<dbReference type="GO" id="GO:0005743">
    <property type="term" value="C:mitochondrial inner membrane"/>
    <property type="evidence" value="ECO:0007669"/>
    <property type="project" value="UniProtKB-SubCell"/>
</dbReference>
<dbReference type="InterPro" id="IPR023471">
    <property type="entry name" value="CtaG/Cox11_dom_sf"/>
</dbReference>
<keyword evidence="5 7" id="KW-0472">Membrane</keyword>
<evidence type="ECO:0000256" key="2">
    <source>
        <dbReference type="ARBA" id="ARBA00004243"/>
    </source>
</evidence>
<comment type="subcellular location">
    <subcellularLocation>
        <location evidence="2">Mitochondrion inner membrane</location>
        <topology evidence="2">Single-pass membrane protein</topology>
        <orientation evidence="2">Intermembrane side</orientation>
    </subcellularLocation>
</comment>
<dbReference type="SUPFAM" id="SSF110111">
    <property type="entry name" value="Ctag/Cox11"/>
    <property type="match status" value="1"/>
</dbReference>
<feature type="compositionally biased region" description="Polar residues" evidence="6">
    <location>
        <begin position="48"/>
        <end position="72"/>
    </location>
</feature>
<organism evidence="8">
    <name type="scientific">Palpitomonas bilix</name>
    <dbReference type="NCBI Taxonomy" id="652834"/>
    <lineage>
        <taxon>Eukaryota</taxon>
        <taxon>Eukaryota incertae sedis</taxon>
    </lineage>
</organism>
<dbReference type="PANTHER" id="PTHR21320:SF3">
    <property type="entry name" value="CYTOCHROME C OXIDASE ASSEMBLY PROTEIN COX11, MITOCHONDRIAL-RELATED"/>
    <property type="match status" value="1"/>
</dbReference>
<name>A0A7S3D2Y2_9EUKA</name>
<evidence type="ECO:0000256" key="1">
    <source>
        <dbReference type="ARBA" id="ARBA00004007"/>
    </source>
</evidence>
<dbReference type="Pfam" id="PF04442">
    <property type="entry name" value="CtaG_Cox11"/>
    <property type="match status" value="1"/>
</dbReference>
<proteinExistence type="inferred from homology"/>
<keyword evidence="3 7" id="KW-0812">Transmembrane</keyword>
<protein>
    <submittedName>
        <fullName evidence="8">Uncharacterized protein</fullName>
    </submittedName>
</protein>